<protein>
    <submittedName>
        <fullName evidence="5">LacI family DNA-binding transcriptional regulator</fullName>
    </submittedName>
</protein>
<evidence type="ECO:0000313" key="6">
    <source>
        <dbReference type="Proteomes" id="UP000664164"/>
    </source>
</evidence>
<dbReference type="InterPro" id="IPR010982">
    <property type="entry name" value="Lambda_DNA-bd_dom_sf"/>
</dbReference>
<dbReference type="GO" id="GO:0003700">
    <property type="term" value="F:DNA-binding transcription factor activity"/>
    <property type="evidence" value="ECO:0007669"/>
    <property type="project" value="TreeGrafter"/>
</dbReference>
<feature type="domain" description="HTH lacI-type" evidence="4">
    <location>
        <begin position="11"/>
        <end position="65"/>
    </location>
</feature>
<evidence type="ECO:0000313" key="5">
    <source>
        <dbReference type="EMBL" id="MBO1267490.1"/>
    </source>
</evidence>
<dbReference type="SMART" id="SM00354">
    <property type="entry name" value="HTH_LACI"/>
    <property type="match status" value="1"/>
</dbReference>
<proteinExistence type="predicted"/>
<reference evidence="5" key="1">
    <citation type="submission" date="2021-03" db="EMBL/GenBank/DDBJ databases">
        <title>A new species, PO-11, isolated from a karst cave deposit.</title>
        <authorList>
            <person name="Zhaoxiaoyong W."/>
        </authorList>
    </citation>
    <scope>NUCLEOTIDE SEQUENCE</scope>
    <source>
        <strain evidence="5">PO-11</strain>
    </source>
</reference>
<evidence type="ECO:0000259" key="4">
    <source>
        <dbReference type="PROSITE" id="PS50932"/>
    </source>
</evidence>
<accession>A0A939HFK3</accession>
<dbReference type="CDD" id="cd01392">
    <property type="entry name" value="HTH_LacI"/>
    <property type="match status" value="1"/>
</dbReference>
<evidence type="ECO:0000256" key="1">
    <source>
        <dbReference type="ARBA" id="ARBA00023015"/>
    </source>
</evidence>
<keyword evidence="3" id="KW-0804">Transcription</keyword>
<dbReference type="SUPFAM" id="SSF47413">
    <property type="entry name" value="lambda repressor-like DNA-binding domains"/>
    <property type="match status" value="1"/>
</dbReference>
<dbReference type="SUPFAM" id="SSF53822">
    <property type="entry name" value="Periplasmic binding protein-like I"/>
    <property type="match status" value="1"/>
</dbReference>
<dbReference type="CDD" id="cd06267">
    <property type="entry name" value="PBP1_LacI_sugar_binding-like"/>
    <property type="match status" value="1"/>
</dbReference>
<dbReference type="Pfam" id="PF00356">
    <property type="entry name" value="LacI"/>
    <property type="match status" value="1"/>
</dbReference>
<dbReference type="InterPro" id="IPR028082">
    <property type="entry name" value="Peripla_BP_I"/>
</dbReference>
<gene>
    <name evidence="5" type="ORF">J1902_05735</name>
</gene>
<dbReference type="EMBL" id="JAFNLL010000010">
    <property type="protein sequence ID" value="MBO1267490.1"/>
    <property type="molecule type" value="Genomic_DNA"/>
</dbReference>
<name>A0A939HFK3_9MICC</name>
<evidence type="ECO:0000256" key="2">
    <source>
        <dbReference type="ARBA" id="ARBA00023125"/>
    </source>
</evidence>
<evidence type="ECO:0000256" key="3">
    <source>
        <dbReference type="ARBA" id="ARBA00023163"/>
    </source>
</evidence>
<dbReference type="RefSeq" id="WP_207615298.1">
    <property type="nucleotide sequence ID" value="NZ_JAFNLL010000010.1"/>
</dbReference>
<dbReference type="InterPro" id="IPR000843">
    <property type="entry name" value="HTH_LacI"/>
</dbReference>
<dbReference type="GO" id="GO:0000976">
    <property type="term" value="F:transcription cis-regulatory region binding"/>
    <property type="evidence" value="ECO:0007669"/>
    <property type="project" value="TreeGrafter"/>
</dbReference>
<dbReference type="PANTHER" id="PTHR30146">
    <property type="entry name" value="LACI-RELATED TRANSCRIPTIONAL REPRESSOR"/>
    <property type="match status" value="1"/>
</dbReference>
<keyword evidence="6" id="KW-1185">Reference proteome</keyword>
<dbReference type="AlphaFoldDB" id="A0A939HFK3"/>
<dbReference type="Gene3D" id="1.10.260.40">
    <property type="entry name" value="lambda repressor-like DNA-binding domains"/>
    <property type="match status" value="1"/>
</dbReference>
<dbReference type="Proteomes" id="UP000664164">
    <property type="component" value="Unassembled WGS sequence"/>
</dbReference>
<dbReference type="PANTHER" id="PTHR30146:SF109">
    <property type="entry name" value="HTH-TYPE TRANSCRIPTIONAL REGULATOR GALS"/>
    <property type="match status" value="1"/>
</dbReference>
<keyword evidence="2 5" id="KW-0238">DNA-binding</keyword>
<dbReference type="InterPro" id="IPR046335">
    <property type="entry name" value="LacI/GalR-like_sensor"/>
</dbReference>
<organism evidence="5 6">
    <name type="scientific">Arthrobacter cavernae</name>
    <dbReference type="NCBI Taxonomy" id="2817681"/>
    <lineage>
        <taxon>Bacteria</taxon>
        <taxon>Bacillati</taxon>
        <taxon>Actinomycetota</taxon>
        <taxon>Actinomycetes</taxon>
        <taxon>Micrococcales</taxon>
        <taxon>Micrococcaceae</taxon>
        <taxon>Arthrobacter</taxon>
    </lineage>
</organism>
<sequence length="340" mass="36133">MTLHSPKARRPTIYDVAKRAGVSPSLVSLVLQNPMKVSDKRREAVQAAISELGYRPSRAATTLASSRTKSIGLVIDDYRNLWFVDLLRGMESVLSDLGYQVMLADSRPGENRIKEAVDGLLAMHVDGLVIAAEPSESMLAKTWVPTVVAGWRKGVPGGADLITNDDDGGGGMAASHLLGLGHTRIGHLSGADGASAHRRAGFRQRVEGAGVDVVIAESEGTSEEDGYAAACWLLDHHPETTAIFAANDTMALGAFAALKARGLAVPGDVSVIGYDNSPVAKSRYLDITSIDNRSDILGVDVARRLLARIEDPGLEPQRKLIEPVLVVRSTTARPASAQSK</sequence>
<comment type="caution">
    <text evidence="5">The sequence shown here is derived from an EMBL/GenBank/DDBJ whole genome shotgun (WGS) entry which is preliminary data.</text>
</comment>
<dbReference type="PROSITE" id="PS50932">
    <property type="entry name" value="HTH_LACI_2"/>
    <property type="match status" value="1"/>
</dbReference>
<dbReference type="Pfam" id="PF13377">
    <property type="entry name" value="Peripla_BP_3"/>
    <property type="match status" value="1"/>
</dbReference>
<dbReference type="Gene3D" id="3.40.50.2300">
    <property type="match status" value="2"/>
</dbReference>
<keyword evidence="1" id="KW-0805">Transcription regulation</keyword>